<dbReference type="SUPFAM" id="SSF103657">
    <property type="entry name" value="BAR/IMD domain-like"/>
    <property type="match status" value="1"/>
</dbReference>
<feature type="domain" description="F-BAR" evidence="10">
    <location>
        <begin position="267"/>
        <end position="532"/>
    </location>
</feature>
<dbReference type="InterPro" id="IPR000198">
    <property type="entry name" value="RhoGAP_dom"/>
</dbReference>
<dbReference type="Pfam" id="PF24235">
    <property type="entry name" value="RHG29_45_N"/>
    <property type="match status" value="1"/>
</dbReference>
<dbReference type="PROSITE" id="PS00479">
    <property type="entry name" value="ZF_DAG_PE_1"/>
    <property type="match status" value="1"/>
</dbReference>
<dbReference type="InterPro" id="IPR031160">
    <property type="entry name" value="F_BAR_dom"/>
</dbReference>
<dbReference type="SUPFAM" id="SSF48350">
    <property type="entry name" value="GTPase activation domain, GAP"/>
    <property type="match status" value="1"/>
</dbReference>
<dbReference type="PROSITE" id="PS51741">
    <property type="entry name" value="F_BAR"/>
    <property type="match status" value="1"/>
</dbReference>
<dbReference type="PROSITE" id="PS50081">
    <property type="entry name" value="ZF_DAG_PE_2"/>
    <property type="match status" value="1"/>
</dbReference>
<keyword evidence="1" id="KW-0343">GTPase activation</keyword>
<dbReference type="SMART" id="SM00055">
    <property type="entry name" value="FCH"/>
    <property type="match status" value="1"/>
</dbReference>
<dbReference type="Gene3D" id="1.10.555.10">
    <property type="entry name" value="Rho GTPase activation protein"/>
    <property type="match status" value="1"/>
</dbReference>
<dbReference type="InterPro" id="IPR046349">
    <property type="entry name" value="C1-like_sf"/>
</dbReference>
<name>A0ABM0LZI6_SACKO</name>
<dbReference type="Pfam" id="PF22699">
    <property type="entry name" value="GMIP-like_FCH"/>
    <property type="match status" value="1"/>
</dbReference>
<keyword evidence="4" id="KW-0862">Zinc</keyword>
<dbReference type="CDD" id="cd20816">
    <property type="entry name" value="C1_GMIP-like"/>
    <property type="match status" value="1"/>
</dbReference>
<evidence type="ECO:0000313" key="11">
    <source>
        <dbReference type="Proteomes" id="UP000694865"/>
    </source>
</evidence>
<dbReference type="InterPro" id="IPR001060">
    <property type="entry name" value="FCH_dom"/>
</dbReference>
<feature type="region of interest" description="Disordered" evidence="7">
    <location>
        <begin position="425"/>
        <end position="450"/>
    </location>
</feature>
<evidence type="ECO:0000256" key="6">
    <source>
        <dbReference type="PROSITE-ProRule" id="PRU01077"/>
    </source>
</evidence>
<feature type="compositionally biased region" description="Low complexity" evidence="7">
    <location>
        <begin position="238"/>
        <end position="247"/>
    </location>
</feature>
<evidence type="ECO:0000256" key="1">
    <source>
        <dbReference type="ARBA" id="ARBA00022468"/>
    </source>
</evidence>
<dbReference type="PANTHER" id="PTHR15228">
    <property type="entry name" value="SPERMATHECAL PHYSIOLOGY VARIANT"/>
    <property type="match status" value="1"/>
</dbReference>
<organism evidence="11 12">
    <name type="scientific">Saccoglossus kowalevskii</name>
    <name type="common">Acorn worm</name>
    <dbReference type="NCBI Taxonomy" id="10224"/>
    <lineage>
        <taxon>Eukaryota</taxon>
        <taxon>Metazoa</taxon>
        <taxon>Hemichordata</taxon>
        <taxon>Enteropneusta</taxon>
        <taxon>Harrimaniidae</taxon>
        <taxon>Saccoglossus</taxon>
    </lineage>
</organism>
<evidence type="ECO:0000256" key="2">
    <source>
        <dbReference type="ARBA" id="ARBA00022723"/>
    </source>
</evidence>
<feature type="compositionally biased region" description="Low complexity" evidence="7">
    <location>
        <begin position="574"/>
        <end position="584"/>
    </location>
</feature>
<dbReference type="SMART" id="SM00324">
    <property type="entry name" value="RhoGAP"/>
    <property type="match status" value="1"/>
</dbReference>
<feature type="region of interest" description="Disordered" evidence="7">
    <location>
        <begin position="560"/>
        <end position="649"/>
    </location>
</feature>
<reference evidence="12" key="1">
    <citation type="submission" date="2025-08" db="UniProtKB">
        <authorList>
            <consortium name="RefSeq"/>
        </authorList>
    </citation>
    <scope>IDENTIFICATION</scope>
    <source>
        <tissue evidence="12">Testes</tissue>
    </source>
</reference>
<dbReference type="SUPFAM" id="SSF57889">
    <property type="entry name" value="Cysteine-rich domain"/>
    <property type="match status" value="1"/>
</dbReference>
<feature type="region of interest" description="Disordered" evidence="7">
    <location>
        <begin position="226"/>
        <end position="247"/>
    </location>
</feature>
<feature type="domain" description="Phorbol-ester/DAG-type" evidence="8">
    <location>
        <begin position="698"/>
        <end position="743"/>
    </location>
</feature>
<keyword evidence="2" id="KW-0479">Metal-binding</keyword>
<feature type="compositionally biased region" description="Low complexity" evidence="7">
    <location>
        <begin position="1144"/>
        <end position="1170"/>
    </location>
</feature>
<feature type="compositionally biased region" description="Polar residues" evidence="7">
    <location>
        <begin position="226"/>
        <end position="237"/>
    </location>
</feature>
<dbReference type="InterPro" id="IPR054713">
    <property type="entry name" value="GMIP/FCHO2-like_FCH"/>
</dbReference>
<dbReference type="PROSITE" id="PS50238">
    <property type="entry name" value="RHOGAP"/>
    <property type="match status" value="1"/>
</dbReference>
<evidence type="ECO:0000259" key="8">
    <source>
        <dbReference type="PROSITE" id="PS50081"/>
    </source>
</evidence>
<evidence type="ECO:0000256" key="7">
    <source>
        <dbReference type="SAM" id="MobiDB-lite"/>
    </source>
</evidence>
<dbReference type="PANTHER" id="PTHR15228:SF25">
    <property type="entry name" value="F-BAR DOMAIN-CONTAINING PROTEIN"/>
    <property type="match status" value="1"/>
</dbReference>
<evidence type="ECO:0000259" key="10">
    <source>
        <dbReference type="PROSITE" id="PS51741"/>
    </source>
</evidence>
<feature type="compositionally biased region" description="Polar residues" evidence="7">
    <location>
        <begin position="1113"/>
        <end position="1139"/>
    </location>
</feature>
<keyword evidence="11" id="KW-1185">Reference proteome</keyword>
<protein>
    <submittedName>
        <fullName evidence="12">Rho GTPase-activating protein 29-like</fullName>
    </submittedName>
</protein>
<evidence type="ECO:0000256" key="3">
    <source>
        <dbReference type="ARBA" id="ARBA00022771"/>
    </source>
</evidence>
<dbReference type="GeneID" id="100374563"/>
<dbReference type="InterPro" id="IPR008936">
    <property type="entry name" value="Rho_GTPase_activation_prot"/>
</dbReference>
<feature type="region of interest" description="Disordered" evidence="7">
    <location>
        <begin position="1"/>
        <end position="96"/>
    </location>
</feature>
<feature type="compositionally biased region" description="Polar residues" evidence="7">
    <location>
        <begin position="995"/>
        <end position="1012"/>
    </location>
</feature>
<dbReference type="SMART" id="SM00109">
    <property type="entry name" value="C1"/>
    <property type="match status" value="1"/>
</dbReference>
<feature type="compositionally biased region" description="Basic and acidic residues" evidence="7">
    <location>
        <begin position="1038"/>
        <end position="1054"/>
    </location>
</feature>
<feature type="domain" description="Rho-GAP" evidence="9">
    <location>
        <begin position="757"/>
        <end position="954"/>
    </location>
</feature>
<gene>
    <name evidence="12" type="primary">LOC100374563</name>
</gene>
<evidence type="ECO:0000313" key="12">
    <source>
        <dbReference type="RefSeq" id="XP_006813177.1"/>
    </source>
</evidence>
<evidence type="ECO:0000256" key="4">
    <source>
        <dbReference type="ARBA" id="ARBA00022833"/>
    </source>
</evidence>
<dbReference type="InterPro" id="IPR002219">
    <property type="entry name" value="PKC_DAG/PE"/>
</dbReference>
<dbReference type="Proteomes" id="UP000694865">
    <property type="component" value="Unplaced"/>
</dbReference>
<dbReference type="InterPro" id="IPR051025">
    <property type="entry name" value="RhoGAP"/>
</dbReference>
<dbReference type="InterPro" id="IPR057028">
    <property type="entry name" value="RHG29_45_N"/>
</dbReference>
<feature type="compositionally biased region" description="Polar residues" evidence="7">
    <location>
        <begin position="76"/>
        <end position="88"/>
    </location>
</feature>
<keyword evidence="5 6" id="KW-0175">Coiled coil</keyword>
<sequence length="1199" mass="132255">MSAVGRILFSGSGRRRKTSRQELATSGSPAGLGPPVIFNSPPPPSEPFGDDYRCRPVFTSGSTSPDASPVARNFSAKRQISKSTGGNRSSKSNSLSSIGSDYVDSAIMDQEDIIQLTQEVRNFSDALGKLKTIFQVDGERAETPRVAAHERLKELLHILRNVLNKYPALHSTDIHTAAVILISQIKGFTSEYDSEDHTEFYNAIDQLALAFSSSVSEYLMGDLDQSPTPTASISQTRSYDNLSSPSLSSDGGYLALDGKEPVCMSPEEIDNTLLANELGVDLALQRAKAWSKYAKDVMSYVEKRIHIETEFSKSLAKLAHTTIPVLAEESYLPLQSIYCTALQQDIEYARNCEVTYSQIQAHKFLEPLCVRRTEHEKRRKELKQTWIRTKKEMLDCKANLEKARLLYVQKQQDYEKARDMAIKTESDTLGSSSGHAKLEKKKKAEEEAQRKADDAATMYKACVFEANRKQGEMEDTKRDLIVQLRELIYQCDQTMKAVTVGYFQLMNSLSAPAPVQFQALSGPCREYEPGAQFSEFIRHQPVAPNNKPSEAFTFEPYVSHAKESPPGLNHRSSSHSMSSTGSGELSEDWLARSTLNAKPNHSGTEKSRSTSQPIQAWSQQQISDSESGSSSRSQDPSPSASPHDLKRKLDREISNTTMSSGDELGDGEEHHPLHIDTRLLPSHEGKFKNVPQSKAAQTHVFRKLRASSKCRECDSYVYFNGAECEHCGIASHKKCLESLAIQCGGKRLQGKMNVFGVRLKEHLQATGKEVPFIISKCISELQYRSLCVKGLYRVAPVKAKVEKLCQTFENGADLVDLSDTLPHLITSVLKLYFRQLPEPLLTFHLYPEFIAIAKESLTNSKDMGEERIVNLLKGTISKLPEENFKTLAVLVHHLKRVSDNSDSNLMSASNLGIVFGPTLLRQSSEGAATLASLVDTPHQARTVELLIHNWQIFGMPEEDISSRGIEVPTTESTDGRSIHRLRRSNSQEEDPPSAFSRSPKFSLTGSHENNNVAMIAHDSGDDGSLDNSSLGEPTPRLTGDHGDDSGSEDEHPTDSDDDDVVVPVSAKKVPPPRRPKTKNFTSSPELSHTTVSQSRPIQTVKQTALSTACYVPSKTTQSGRPSSQYTTTESQVIPKSRTSYMAAGNNRSRVSTGSSVGSSLDDDLSGSTGSIPGVSTTPPRPLPHQTYSPSQTKREPKFV</sequence>
<dbReference type="RefSeq" id="XP_006813177.1">
    <property type="nucleotide sequence ID" value="XM_006813114.1"/>
</dbReference>
<feature type="compositionally biased region" description="Polar residues" evidence="7">
    <location>
        <begin position="593"/>
        <end position="602"/>
    </location>
</feature>
<feature type="compositionally biased region" description="Low complexity" evidence="7">
    <location>
        <begin position="618"/>
        <end position="642"/>
    </location>
</feature>
<dbReference type="InterPro" id="IPR027267">
    <property type="entry name" value="AH/BAR_dom_sf"/>
</dbReference>
<proteinExistence type="predicted"/>
<dbReference type="Pfam" id="PF00620">
    <property type="entry name" value="RhoGAP"/>
    <property type="match status" value="1"/>
</dbReference>
<evidence type="ECO:0000259" key="9">
    <source>
        <dbReference type="PROSITE" id="PS50238"/>
    </source>
</evidence>
<feature type="region of interest" description="Disordered" evidence="7">
    <location>
        <begin position="961"/>
        <end position="1199"/>
    </location>
</feature>
<dbReference type="Gene3D" id="1.20.1270.60">
    <property type="entry name" value="Arfaptin homology (AH) domain/BAR domain"/>
    <property type="match status" value="1"/>
</dbReference>
<feature type="compositionally biased region" description="Polar residues" evidence="7">
    <location>
        <begin position="1079"/>
        <end position="1106"/>
    </location>
</feature>
<keyword evidence="3" id="KW-0863">Zinc-finger</keyword>
<accession>A0ABM0LZI6</accession>
<evidence type="ECO:0000256" key="5">
    <source>
        <dbReference type="ARBA" id="ARBA00023054"/>
    </source>
</evidence>